<dbReference type="InterPro" id="IPR005719">
    <property type="entry name" value="Dihydroorotate_DH_2"/>
</dbReference>
<dbReference type="FunFam" id="3.20.20.70:FF:000028">
    <property type="entry name" value="Dihydroorotate dehydrogenase (quinone)"/>
    <property type="match status" value="1"/>
</dbReference>
<protein>
    <recommendedName>
        <fullName evidence="13">Dihydroorotate dehydrogenase (quinone)</fullName>
        <ecNumber evidence="13">1.3.5.2</ecNumber>
    </recommendedName>
    <alternativeName>
        <fullName evidence="13">DHOdehase</fullName>
        <shortName evidence="13">DHOD</shortName>
        <shortName evidence="13">DHODase</shortName>
    </alternativeName>
    <alternativeName>
        <fullName evidence="13">Dihydroorotate oxidase</fullName>
    </alternativeName>
</protein>
<organism evidence="15 16">
    <name type="scientific">Dasania phycosphaerae</name>
    <dbReference type="NCBI Taxonomy" id="2950436"/>
    <lineage>
        <taxon>Bacteria</taxon>
        <taxon>Pseudomonadati</taxon>
        <taxon>Pseudomonadota</taxon>
        <taxon>Gammaproteobacteria</taxon>
        <taxon>Cellvibrionales</taxon>
        <taxon>Spongiibacteraceae</taxon>
        <taxon>Dasania</taxon>
    </lineage>
</organism>
<sequence length="339" mass="35857">MYSLMRGLLFCLPTETSHHLALGAIKLLNKCGLSGLVAARPEPNPVEVMGIRFPNPVGMAAGLDKNADYIDGLGALGFGFIEVGTITPKPQPGNPAPRLFRLPAAQAIINRMGFNNEGVDYLVEQVKKSRYKGVLGINIGKNKDTPAERAVDDYLICMRKVYEFASYITVNLSSPNTPGLRDLQFGEPLEQLLAQLKAEQQLLADKHGRYVPVAVKIAPDMADDDIKSVAASLVKHGIDGVIATNTTIARDKVAHLPHGDEAGGLSGAPLTEASTEVIAKFAQALEGKLPIIGVGGIVDGQSAADKITAGAALVQLYSGFIYQGPALIAAAANAIKRLK</sequence>
<dbReference type="GO" id="GO:0006207">
    <property type="term" value="P:'de novo' pyrimidine nucleobase biosynthetic process"/>
    <property type="evidence" value="ECO:0007669"/>
    <property type="project" value="UniProtKB-UniRule"/>
</dbReference>
<dbReference type="GO" id="GO:0005886">
    <property type="term" value="C:plasma membrane"/>
    <property type="evidence" value="ECO:0007669"/>
    <property type="project" value="UniProtKB-SubCell"/>
</dbReference>
<keyword evidence="9 13" id="KW-0665">Pyrimidine biosynthesis</keyword>
<feature type="active site" description="Nucleophile" evidence="13">
    <location>
        <position position="174"/>
    </location>
</feature>
<feature type="binding site" evidence="13">
    <location>
        <position position="244"/>
    </location>
    <ligand>
        <name>FMN</name>
        <dbReference type="ChEBI" id="CHEBI:58210"/>
    </ligand>
</feature>
<dbReference type="NCBIfam" id="NF003646">
    <property type="entry name" value="PRK05286.1-4"/>
    <property type="match status" value="1"/>
</dbReference>
<dbReference type="PIRSF" id="PIRSF000164">
    <property type="entry name" value="DHO_oxidase"/>
    <property type="match status" value="1"/>
</dbReference>
<evidence type="ECO:0000313" key="16">
    <source>
        <dbReference type="Proteomes" id="UP001069090"/>
    </source>
</evidence>
<evidence type="ECO:0000256" key="7">
    <source>
        <dbReference type="ARBA" id="ARBA00022630"/>
    </source>
</evidence>
<evidence type="ECO:0000256" key="2">
    <source>
        <dbReference type="ARBA" id="ARBA00004202"/>
    </source>
</evidence>
<dbReference type="InterPro" id="IPR001295">
    <property type="entry name" value="Dihydroorotate_DH_CS"/>
</dbReference>
<feature type="binding site" evidence="13">
    <location>
        <begin position="110"/>
        <end position="114"/>
    </location>
    <ligand>
        <name>substrate</name>
    </ligand>
</feature>
<comment type="function">
    <text evidence="1 13">Catalyzes the conversion of dihydroorotate to orotate with quinone as electron acceptor.</text>
</comment>
<keyword evidence="11 13" id="KW-0472">Membrane</keyword>
<comment type="cofactor">
    <cofactor evidence="13">
        <name>FMN</name>
        <dbReference type="ChEBI" id="CHEBI:58210"/>
    </cofactor>
    <text evidence="13">Binds 1 FMN per subunit.</text>
</comment>
<keyword evidence="6 13" id="KW-1003">Cell membrane</keyword>
<keyword evidence="8 13" id="KW-0288">FMN</keyword>
<comment type="pathway">
    <text evidence="3 13">Pyrimidine metabolism; UMP biosynthesis via de novo pathway; orotate from (S)-dihydroorotate (quinone route): step 1/1.</text>
</comment>
<proteinExistence type="inferred from homology"/>
<feature type="binding site" evidence="13">
    <location>
        <position position="267"/>
    </location>
    <ligand>
        <name>FMN</name>
        <dbReference type="ChEBI" id="CHEBI:58210"/>
    </ligand>
</feature>
<feature type="binding site" evidence="13">
    <location>
        <begin position="61"/>
        <end position="65"/>
    </location>
    <ligand>
        <name>FMN</name>
        <dbReference type="ChEBI" id="CHEBI:58210"/>
    </ligand>
</feature>
<feature type="binding site" evidence="13">
    <location>
        <position position="171"/>
    </location>
    <ligand>
        <name>substrate</name>
    </ligand>
</feature>
<keyword evidence="7 13" id="KW-0285">Flavoprotein</keyword>
<name>A0A9J6RMA3_9GAMM</name>
<comment type="subunit">
    <text evidence="5 13">Monomer.</text>
</comment>
<dbReference type="RefSeq" id="WP_258331467.1">
    <property type="nucleotide sequence ID" value="NZ_JAPTGG010000006.1"/>
</dbReference>
<dbReference type="InterPro" id="IPR050074">
    <property type="entry name" value="DHO_dehydrogenase"/>
</dbReference>
<keyword evidence="10 13" id="KW-0560">Oxidoreductase</keyword>
<feature type="binding site" evidence="13">
    <location>
        <position position="171"/>
    </location>
    <ligand>
        <name>FMN</name>
        <dbReference type="ChEBI" id="CHEBI:58210"/>
    </ligand>
</feature>
<dbReference type="InterPro" id="IPR013785">
    <property type="entry name" value="Aldolase_TIM"/>
</dbReference>
<dbReference type="AlphaFoldDB" id="A0A9J6RMA3"/>
<evidence type="ECO:0000256" key="11">
    <source>
        <dbReference type="ARBA" id="ARBA00023136"/>
    </source>
</evidence>
<comment type="subcellular location">
    <subcellularLocation>
        <location evidence="2 13">Cell membrane</location>
        <topology evidence="2 13">Peripheral membrane protein</topology>
    </subcellularLocation>
</comment>
<feature type="binding site" evidence="13">
    <location>
        <position position="296"/>
    </location>
    <ligand>
        <name>FMN</name>
        <dbReference type="ChEBI" id="CHEBI:58210"/>
    </ligand>
</feature>
<dbReference type="PANTHER" id="PTHR48109:SF4">
    <property type="entry name" value="DIHYDROOROTATE DEHYDROGENASE (QUINONE), MITOCHONDRIAL"/>
    <property type="match status" value="1"/>
</dbReference>
<dbReference type="Pfam" id="PF01180">
    <property type="entry name" value="DHO_dh"/>
    <property type="match status" value="1"/>
</dbReference>
<feature type="binding site" evidence="13">
    <location>
        <position position="85"/>
    </location>
    <ligand>
        <name>FMN</name>
        <dbReference type="ChEBI" id="CHEBI:58210"/>
    </ligand>
</feature>
<dbReference type="CDD" id="cd04738">
    <property type="entry name" value="DHOD_2_like"/>
    <property type="match status" value="1"/>
</dbReference>
<evidence type="ECO:0000256" key="5">
    <source>
        <dbReference type="ARBA" id="ARBA00011245"/>
    </source>
</evidence>
<dbReference type="NCBIfam" id="NF003644">
    <property type="entry name" value="PRK05286.1-1"/>
    <property type="match status" value="1"/>
</dbReference>
<feature type="binding site" evidence="13">
    <location>
        <begin position="245"/>
        <end position="246"/>
    </location>
    <ligand>
        <name>substrate</name>
    </ligand>
</feature>
<dbReference type="GO" id="GO:0005737">
    <property type="term" value="C:cytoplasm"/>
    <property type="evidence" value="ECO:0007669"/>
    <property type="project" value="InterPro"/>
</dbReference>
<dbReference type="InterPro" id="IPR012135">
    <property type="entry name" value="Dihydroorotate_DH_1_2"/>
</dbReference>
<dbReference type="SUPFAM" id="SSF51395">
    <property type="entry name" value="FMN-linked oxidoreductases"/>
    <property type="match status" value="1"/>
</dbReference>
<evidence type="ECO:0000256" key="1">
    <source>
        <dbReference type="ARBA" id="ARBA00003125"/>
    </source>
</evidence>
<evidence type="ECO:0000259" key="14">
    <source>
        <dbReference type="Pfam" id="PF01180"/>
    </source>
</evidence>
<feature type="binding site" evidence="13">
    <location>
        <position position="65"/>
    </location>
    <ligand>
        <name>substrate</name>
    </ligand>
</feature>
<evidence type="ECO:0000256" key="6">
    <source>
        <dbReference type="ARBA" id="ARBA00022475"/>
    </source>
</evidence>
<dbReference type="Gene3D" id="3.20.20.70">
    <property type="entry name" value="Aldolase class I"/>
    <property type="match status" value="1"/>
</dbReference>
<dbReference type="NCBIfam" id="TIGR01036">
    <property type="entry name" value="pyrD_sub2"/>
    <property type="match status" value="1"/>
</dbReference>
<evidence type="ECO:0000256" key="8">
    <source>
        <dbReference type="ARBA" id="ARBA00022643"/>
    </source>
</evidence>
<feature type="binding site" evidence="13">
    <location>
        <position position="216"/>
    </location>
    <ligand>
        <name>FMN</name>
        <dbReference type="ChEBI" id="CHEBI:58210"/>
    </ligand>
</feature>
<dbReference type="PANTHER" id="PTHR48109">
    <property type="entry name" value="DIHYDROOROTATE DEHYDROGENASE (QUINONE), MITOCHONDRIAL-RELATED"/>
    <property type="match status" value="1"/>
</dbReference>
<dbReference type="Proteomes" id="UP001069090">
    <property type="component" value="Unassembled WGS sequence"/>
</dbReference>
<comment type="similarity">
    <text evidence="4 13">Belongs to the dihydroorotate dehydrogenase family. Type 2 subfamily.</text>
</comment>
<dbReference type="InterPro" id="IPR005720">
    <property type="entry name" value="Dihydroorotate_DH_cat"/>
</dbReference>
<dbReference type="GO" id="GO:0044205">
    <property type="term" value="P:'de novo' UMP biosynthetic process"/>
    <property type="evidence" value="ECO:0007669"/>
    <property type="project" value="UniProtKB-UniRule"/>
</dbReference>
<dbReference type="GO" id="GO:0106430">
    <property type="term" value="F:dihydroorotate dehydrogenase (quinone) activity"/>
    <property type="evidence" value="ECO:0007669"/>
    <property type="project" value="UniProtKB-EC"/>
</dbReference>
<gene>
    <name evidence="13" type="primary">pyrD</name>
    <name evidence="15" type="ORF">O0V09_08920</name>
</gene>
<dbReference type="HAMAP" id="MF_00225">
    <property type="entry name" value="DHO_dh_type2"/>
    <property type="match status" value="1"/>
</dbReference>
<dbReference type="PROSITE" id="PS00911">
    <property type="entry name" value="DHODEHASE_1"/>
    <property type="match status" value="1"/>
</dbReference>
<accession>A0A9J6RMA3</accession>
<keyword evidence="16" id="KW-1185">Reference proteome</keyword>
<reference evidence="15 16" key="1">
    <citation type="submission" date="2022-12" db="EMBL/GenBank/DDBJ databases">
        <title>Dasania phycosphaerae sp. nov., isolated from particulate material of the south coast of Korea.</title>
        <authorList>
            <person name="Jiang Y."/>
        </authorList>
    </citation>
    <scope>NUCLEOTIDE SEQUENCE [LARGE SCALE GENOMIC DNA]</scope>
    <source>
        <strain evidence="15 16">GY-19</strain>
    </source>
</reference>
<feature type="binding site" evidence="13">
    <location>
        <position position="176"/>
    </location>
    <ligand>
        <name>substrate</name>
    </ligand>
</feature>
<evidence type="ECO:0000256" key="10">
    <source>
        <dbReference type="ARBA" id="ARBA00023002"/>
    </source>
</evidence>
<dbReference type="NCBIfam" id="NF003652">
    <property type="entry name" value="PRK05286.2-5"/>
    <property type="match status" value="1"/>
</dbReference>
<dbReference type="EC" id="1.3.5.2" evidence="13"/>
<feature type="domain" description="Dihydroorotate dehydrogenase catalytic" evidence="14">
    <location>
        <begin position="46"/>
        <end position="333"/>
    </location>
</feature>
<evidence type="ECO:0000256" key="4">
    <source>
        <dbReference type="ARBA" id="ARBA00005359"/>
    </source>
</evidence>
<evidence type="ECO:0000256" key="9">
    <source>
        <dbReference type="ARBA" id="ARBA00022975"/>
    </source>
</evidence>
<evidence type="ECO:0000256" key="12">
    <source>
        <dbReference type="ARBA" id="ARBA00048639"/>
    </source>
</evidence>
<feature type="binding site" evidence="13">
    <location>
        <position position="138"/>
    </location>
    <ligand>
        <name>FMN</name>
        <dbReference type="ChEBI" id="CHEBI:58210"/>
    </ligand>
</feature>
<feature type="binding site" evidence="13">
    <location>
        <begin position="317"/>
        <end position="318"/>
    </location>
    <ligand>
        <name>FMN</name>
        <dbReference type="ChEBI" id="CHEBI:58210"/>
    </ligand>
</feature>
<dbReference type="PROSITE" id="PS00912">
    <property type="entry name" value="DHODEHASE_2"/>
    <property type="match status" value="1"/>
</dbReference>
<evidence type="ECO:0000313" key="15">
    <source>
        <dbReference type="EMBL" id="MCZ0865320.1"/>
    </source>
</evidence>
<comment type="catalytic activity">
    <reaction evidence="12 13">
        <text>(S)-dihydroorotate + a quinone = orotate + a quinol</text>
        <dbReference type="Rhea" id="RHEA:30187"/>
        <dbReference type="ChEBI" id="CHEBI:24646"/>
        <dbReference type="ChEBI" id="CHEBI:30839"/>
        <dbReference type="ChEBI" id="CHEBI:30864"/>
        <dbReference type="ChEBI" id="CHEBI:132124"/>
        <dbReference type="EC" id="1.3.5.2"/>
    </reaction>
</comment>
<comment type="caution">
    <text evidence="15">The sequence shown here is derived from an EMBL/GenBank/DDBJ whole genome shotgun (WGS) entry which is preliminary data.</text>
</comment>
<dbReference type="NCBIfam" id="NF003645">
    <property type="entry name" value="PRK05286.1-2"/>
    <property type="match status" value="1"/>
</dbReference>
<evidence type="ECO:0000256" key="13">
    <source>
        <dbReference type="HAMAP-Rule" id="MF_00225"/>
    </source>
</evidence>
<dbReference type="EMBL" id="JAPTGG010000006">
    <property type="protein sequence ID" value="MCZ0865320.1"/>
    <property type="molecule type" value="Genomic_DNA"/>
</dbReference>
<evidence type="ECO:0000256" key="3">
    <source>
        <dbReference type="ARBA" id="ARBA00005161"/>
    </source>
</evidence>